<proteinExistence type="predicted"/>
<gene>
    <name evidence="1" type="ORF">LX32DRAFT_70304</name>
</gene>
<accession>A0AAD9LWP5</accession>
<evidence type="ECO:0000313" key="1">
    <source>
        <dbReference type="EMBL" id="KAK2025106.1"/>
    </source>
</evidence>
<protein>
    <submittedName>
        <fullName evidence="1">Uncharacterized protein</fullName>
    </submittedName>
</protein>
<dbReference type="AlphaFoldDB" id="A0AAD9LWP5"/>
<name>A0AAD9LWP5_9PEZI</name>
<evidence type="ECO:0000313" key="2">
    <source>
        <dbReference type="Proteomes" id="UP001232148"/>
    </source>
</evidence>
<keyword evidence="2" id="KW-1185">Reference proteome</keyword>
<dbReference type="Proteomes" id="UP001232148">
    <property type="component" value="Unassembled WGS sequence"/>
</dbReference>
<reference evidence="1" key="1">
    <citation type="submission" date="2021-06" db="EMBL/GenBank/DDBJ databases">
        <title>Comparative genomics, transcriptomics and evolutionary studies reveal genomic signatures of adaptation to plant cell wall in hemibiotrophic fungi.</title>
        <authorList>
            <consortium name="DOE Joint Genome Institute"/>
            <person name="Baroncelli R."/>
            <person name="Diaz J.F."/>
            <person name="Benocci T."/>
            <person name="Peng M."/>
            <person name="Battaglia E."/>
            <person name="Haridas S."/>
            <person name="Andreopoulos W."/>
            <person name="Labutti K."/>
            <person name="Pangilinan J."/>
            <person name="Floch G.L."/>
            <person name="Makela M.R."/>
            <person name="Henrissat B."/>
            <person name="Grigoriev I.V."/>
            <person name="Crouch J.A."/>
            <person name="De Vries R.P."/>
            <person name="Sukno S.A."/>
            <person name="Thon M.R."/>
        </authorList>
    </citation>
    <scope>NUCLEOTIDE SEQUENCE</scope>
    <source>
        <strain evidence="1">MAFF235873</strain>
    </source>
</reference>
<dbReference type="EMBL" id="MU842945">
    <property type="protein sequence ID" value="KAK2025106.1"/>
    <property type="molecule type" value="Genomic_DNA"/>
</dbReference>
<comment type="caution">
    <text evidence="1">The sequence shown here is derived from an EMBL/GenBank/DDBJ whole genome shotgun (WGS) entry which is preliminary data.</text>
</comment>
<organism evidence="1 2">
    <name type="scientific">Colletotrichum zoysiae</name>
    <dbReference type="NCBI Taxonomy" id="1216348"/>
    <lineage>
        <taxon>Eukaryota</taxon>
        <taxon>Fungi</taxon>
        <taxon>Dikarya</taxon>
        <taxon>Ascomycota</taxon>
        <taxon>Pezizomycotina</taxon>
        <taxon>Sordariomycetes</taxon>
        <taxon>Hypocreomycetidae</taxon>
        <taxon>Glomerellales</taxon>
        <taxon>Glomerellaceae</taxon>
        <taxon>Colletotrichum</taxon>
        <taxon>Colletotrichum graminicola species complex</taxon>
    </lineage>
</organism>
<sequence>MRCEAFIKRHPSEYKSVSSEWDAIRYDMELGLEGAAARVPATEAVVGQRKRPCQFNDSLSIDIRTPRQRAEQRRLDEAFCPLGINLHCCACLWGLGEVHICFANNVIDVDWLREPYLVLYYSHRNEMSASFTQTEGSIRTNWKTKTCLIVSAPFPDVACKQPTHFVAAVVCFPENRNGRSHRFERQTGEHMILGSGVSTEEDPDRLHLSAG</sequence>